<keyword evidence="3" id="KW-1185">Reference proteome</keyword>
<dbReference type="AlphaFoldDB" id="A0A2A5T5U3"/>
<keyword evidence="1" id="KW-0472">Membrane</keyword>
<keyword evidence="1" id="KW-1133">Transmembrane helix</keyword>
<sequence length="59" mass="6899">MGKVKHKINNWKQYNQALVNLGSMTFWINDAAIKAWLCQSITVIITVNLYLSILRLKRH</sequence>
<evidence type="ECO:0000313" key="2">
    <source>
        <dbReference type="EMBL" id="PCS23569.1"/>
    </source>
</evidence>
<dbReference type="Proteomes" id="UP000219020">
    <property type="component" value="Unassembled WGS sequence"/>
</dbReference>
<accession>A0A2A5T5U3</accession>
<organism evidence="2 3">
    <name type="scientific">Candidatus Enterovibrio escicola</name>
    <dbReference type="NCBI Taxonomy" id="1927127"/>
    <lineage>
        <taxon>Bacteria</taxon>
        <taxon>Pseudomonadati</taxon>
        <taxon>Pseudomonadota</taxon>
        <taxon>Gammaproteobacteria</taxon>
        <taxon>Vibrionales</taxon>
        <taxon>Vibrionaceae</taxon>
        <taxon>Enterovibrio</taxon>
    </lineage>
</organism>
<protein>
    <submittedName>
        <fullName evidence="2">Mobile element protein</fullName>
    </submittedName>
</protein>
<evidence type="ECO:0000256" key="1">
    <source>
        <dbReference type="SAM" id="Phobius"/>
    </source>
</evidence>
<feature type="transmembrane region" description="Helical" evidence="1">
    <location>
        <begin position="31"/>
        <end position="51"/>
    </location>
</feature>
<dbReference type="EMBL" id="NBYY01000009">
    <property type="protein sequence ID" value="PCS23569.1"/>
    <property type="molecule type" value="Genomic_DNA"/>
</dbReference>
<evidence type="ECO:0000313" key="3">
    <source>
        <dbReference type="Proteomes" id="UP000219020"/>
    </source>
</evidence>
<proteinExistence type="predicted"/>
<comment type="caution">
    <text evidence="2">The sequence shown here is derived from an EMBL/GenBank/DDBJ whole genome shotgun (WGS) entry which is preliminary data.</text>
</comment>
<keyword evidence="1" id="KW-0812">Transmembrane</keyword>
<reference evidence="3" key="1">
    <citation type="submission" date="2017-04" db="EMBL/GenBank/DDBJ databases">
        <title>Genome evolution of the luminous symbionts of deep sea anglerfish.</title>
        <authorList>
            <person name="Hendry T.A."/>
        </authorList>
    </citation>
    <scope>NUCLEOTIDE SEQUENCE [LARGE SCALE GENOMIC DNA]</scope>
</reference>
<name>A0A2A5T5U3_9GAMM</name>
<gene>
    <name evidence="2" type="ORF">BTN49_0538</name>
</gene>